<protein>
    <submittedName>
        <fullName evidence="3">Tautomerase family protein</fullName>
    </submittedName>
</protein>
<comment type="caution">
    <text evidence="3">The sequence shown here is derived from an EMBL/GenBank/DDBJ whole genome shotgun (WGS) entry which is preliminary data.</text>
</comment>
<evidence type="ECO:0000313" key="8">
    <source>
        <dbReference type="Proteomes" id="UP000276249"/>
    </source>
</evidence>
<reference evidence="8 9" key="2">
    <citation type="submission" date="2018-10" db="EMBL/GenBank/DDBJ databases">
        <title>Genome sequences of five Lactobacillus pentosus strains isolated from brines of traditionally fermented spanish-style green table olives and differences between them.</title>
        <authorList>
            <person name="Jimenez Diaz R."/>
        </authorList>
    </citation>
    <scope>NUCLEOTIDE SEQUENCE [LARGE SCALE GENOMIC DNA]</scope>
    <source>
        <strain evidence="5 8">IG10</strain>
        <strain evidence="6 9">IG8</strain>
    </source>
</reference>
<evidence type="ECO:0000313" key="4">
    <source>
        <dbReference type="EMBL" id="PRO95225.1"/>
    </source>
</evidence>
<sequence length="130" mass="14881">MPLMRIDMIRGRSQSEIKQILDIAYHAASTALHLRPRDRYQIVTQHDPDEMIIEDVGLGFERTSAFLMFSLTSSPRKVEDKQQFYQLLVHDLHQQLGIAPADVMINITTNSYEDWSFGDGQAQFLNGDLA</sequence>
<reference evidence="3" key="5">
    <citation type="submission" date="2023-08" db="EMBL/GenBank/DDBJ databases">
        <authorList>
            <person name="Page C.A."/>
            <person name="Perez-Diaz I.M."/>
        </authorList>
    </citation>
    <scope>NUCLEOTIDE SEQUENCE</scope>
    <source>
        <strain evidence="3">1.8.9</strain>
        <strain evidence="2">7.8.46</strain>
    </source>
</reference>
<reference evidence="1" key="4">
    <citation type="journal article" date="2023" name="Front Nutr">
        <title>Lactiplantibacillus pentosus P2020 protects the hyperuricemia and renal inflammation in mice.</title>
        <authorList>
            <person name="Wang Z."/>
            <person name="Song L."/>
            <person name="Li X."/>
            <person name="Xiao Y."/>
            <person name="Huang Y."/>
            <person name="Zhang Y."/>
            <person name="Li J."/>
            <person name="Li M."/>
            <person name="Ren Z."/>
        </authorList>
    </citation>
    <scope>NUCLEOTIDE SEQUENCE</scope>
    <source>
        <strain evidence="1">P2000</strain>
    </source>
</reference>
<dbReference type="InterPro" id="IPR014347">
    <property type="entry name" value="Tautomerase/MIF_sf"/>
</dbReference>
<dbReference type="Proteomes" id="UP000281061">
    <property type="component" value="Unassembled WGS sequence"/>
</dbReference>
<dbReference type="AlphaFoldDB" id="A0A241RRK6"/>
<organism evidence="3 10">
    <name type="scientific">Lactiplantibacillus pentosus</name>
    <name type="common">Lactobacillus pentosus</name>
    <dbReference type="NCBI Taxonomy" id="1589"/>
    <lineage>
        <taxon>Bacteria</taxon>
        <taxon>Bacillati</taxon>
        <taxon>Bacillota</taxon>
        <taxon>Bacilli</taxon>
        <taxon>Lactobacillales</taxon>
        <taxon>Lactobacillaceae</taxon>
        <taxon>Lactiplantibacillus</taxon>
    </lineage>
</organism>
<reference evidence="4 7" key="1">
    <citation type="submission" date="2018-03" db="EMBL/GenBank/DDBJ databases">
        <title>Draft Genome Sequences of six Lactobacillus pentosus Strains Isolated from Brines of Traditionally Fermented Spanish-Style Green Table Olives.</title>
        <authorList>
            <person name="Calero-Delgado B."/>
            <person name="Martin-Platero A.M."/>
            <person name="Perez-Pulido A.J."/>
            <person name="Benitez-Cabello A."/>
            <person name="Casimiro-Soriguer C.S."/>
            <person name="Martinez-Bueno M."/>
            <person name="Arroyo-Lopez F.N."/>
            <person name="Rodriguez-Gomez F."/>
            <person name="Bautista-Gallego J."/>
            <person name="Garrido-Fernandez A."/>
            <person name="Jimenez-Diaz R."/>
        </authorList>
    </citation>
    <scope>NUCLEOTIDE SEQUENCE [LARGE SCALE GENOMIC DNA]</scope>
    <source>
        <strain evidence="4 7">IG2</strain>
    </source>
</reference>
<dbReference type="Gene3D" id="3.30.429.10">
    <property type="entry name" value="Macrophage Migration Inhibitory Factor"/>
    <property type="match status" value="1"/>
</dbReference>
<evidence type="ECO:0000313" key="5">
    <source>
        <dbReference type="EMBL" id="RMW50140.1"/>
    </source>
</evidence>
<dbReference type="EMBL" id="JAVLAQ010000001">
    <property type="protein sequence ID" value="MDT6989136.1"/>
    <property type="molecule type" value="Genomic_DNA"/>
</dbReference>
<dbReference type="SUPFAM" id="SSF55331">
    <property type="entry name" value="Tautomerase/MIF"/>
    <property type="match status" value="1"/>
</dbReference>
<name>A0A241RRK6_LACPE</name>
<dbReference type="Proteomes" id="UP000238378">
    <property type="component" value="Unassembled WGS sequence"/>
</dbReference>
<dbReference type="EMBL" id="JAPEQV010000002">
    <property type="protein sequence ID" value="MDF2311790.1"/>
    <property type="molecule type" value="Genomic_DNA"/>
</dbReference>
<dbReference type="PANTHER" id="PTHR38460:SF1">
    <property type="entry name" value="TAUTOMERASE YOLI-RELATED"/>
    <property type="match status" value="1"/>
</dbReference>
<evidence type="ECO:0000313" key="1">
    <source>
        <dbReference type="EMBL" id="MDF2311790.1"/>
    </source>
</evidence>
<evidence type="ECO:0000313" key="3">
    <source>
        <dbReference type="EMBL" id="MDT7038193.1"/>
    </source>
</evidence>
<evidence type="ECO:0000313" key="9">
    <source>
        <dbReference type="Proteomes" id="UP000281061"/>
    </source>
</evidence>
<dbReference type="GeneID" id="49394873"/>
<dbReference type="EMBL" id="RDCL01000052">
    <property type="protein sequence ID" value="RMW55014.1"/>
    <property type="molecule type" value="Genomic_DNA"/>
</dbReference>
<dbReference type="OrthoDB" id="9804765at2"/>
<keyword evidence="7" id="KW-1185">Reference proteome</keyword>
<dbReference type="Pfam" id="PF14552">
    <property type="entry name" value="Tautomerase_2"/>
    <property type="match status" value="1"/>
</dbReference>
<evidence type="ECO:0000313" key="6">
    <source>
        <dbReference type="EMBL" id="RMW55014.1"/>
    </source>
</evidence>
<dbReference type="InterPro" id="IPR037479">
    <property type="entry name" value="Tauto_MSAD"/>
</dbReference>
<reference evidence="1" key="3">
    <citation type="submission" date="2022-11" db="EMBL/GenBank/DDBJ databases">
        <authorList>
            <person name="Wang Z."/>
        </authorList>
    </citation>
    <scope>NUCLEOTIDE SEQUENCE</scope>
    <source>
        <strain evidence="1">P2000</strain>
    </source>
</reference>
<evidence type="ECO:0000313" key="10">
    <source>
        <dbReference type="Proteomes" id="UP001263852"/>
    </source>
</evidence>
<evidence type="ECO:0000313" key="7">
    <source>
        <dbReference type="Proteomes" id="UP000238378"/>
    </source>
</evidence>
<dbReference type="PANTHER" id="PTHR38460">
    <property type="entry name" value="TAUTOMERASE YOLI-RELATED"/>
    <property type="match status" value="1"/>
</dbReference>
<proteinExistence type="predicted"/>
<evidence type="ECO:0000313" key="2">
    <source>
        <dbReference type="EMBL" id="MDT6989136.1"/>
    </source>
</evidence>
<dbReference type="Proteomes" id="UP001263852">
    <property type="component" value="Unassembled WGS sequence"/>
</dbReference>
<accession>A0A241RRK6</accession>
<dbReference type="Proteomes" id="UP001151834">
    <property type="component" value="Unassembled WGS sequence"/>
</dbReference>
<gene>
    <name evidence="4" type="ORF">C6Y08_05915</name>
    <name evidence="6" type="ORF">D6U17_08930</name>
    <name evidence="5" type="ORF">D6U18_04400</name>
    <name evidence="1" type="ORF">OOJ94_03010</name>
    <name evidence="2" type="ORF">RI536_03320</name>
    <name evidence="3" type="ORF">RI555_04095</name>
</gene>
<dbReference type="Proteomes" id="UP000276249">
    <property type="component" value="Unassembled WGS sequence"/>
</dbReference>
<dbReference type="EMBL" id="PVOB01000075">
    <property type="protein sequence ID" value="PRO95225.1"/>
    <property type="molecule type" value="Genomic_DNA"/>
</dbReference>
<dbReference type="EMBL" id="JAVLAO010000001">
    <property type="protein sequence ID" value="MDT7038193.1"/>
    <property type="molecule type" value="Genomic_DNA"/>
</dbReference>
<dbReference type="EMBL" id="RDCJ01000044">
    <property type="protein sequence ID" value="RMW50140.1"/>
    <property type="molecule type" value="Genomic_DNA"/>
</dbReference>
<dbReference type="Proteomes" id="UP001267003">
    <property type="component" value="Unassembled WGS sequence"/>
</dbReference>
<dbReference type="RefSeq" id="WP_050339733.1">
    <property type="nucleotide sequence ID" value="NZ_BJZC01000091.1"/>
</dbReference>